<protein>
    <recommendedName>
        <fullName evidence="2">protein-glutamate methylesterase</fullName>
        <ecNumber evidence="2">3.1.1.61</ecNumber>
    </recommendedName>
</protein>
<organism evidence="6 7">
    <name type="scientific">Pseudoxanthomonas winnipegensis</name>
    <dbReference type="NCBI Taxonomy" id="2480810"/>
    <lineage>
        <taxon>Bacteria</taxon>
        <taxon>Pseudomonadati</taxon>
        <taxon>Pseudomonadota</taxon>
        <taxon>Gammaproteobacteria</taxon>
        <taxon>Lysobacterales</taxon>
        <taxon>Lysobacteraceae</taxon>
        <taxon>Pseudoxanthomonas</taxon>
    </lineage>
</organism>
<keyword evidence="1 4" id="KW-0378">Hydrolase</keyword>
<dbReference type="RefSeq" id="WP_130550528.1">
    <property type="nucleotide sequence ID" value="NZ_SHMC01000002.1"/>
</dbReference>
<dbReference type="GO" id="GO:0006935">
    <property type="term" value="P:chemotaxis"/>
    <property type="evidence" value="ECO:0007669"/>
    <property type="project" value="UniProtKB-UniRule"/>
</dbReference>
<sequence length="193" mass="19784">MKLPSGHDLDAIVIGASAGGVMALQTLLASLPATLAQPVLIVLHLPRDRPSKVAQIVGAHCALEVAEAQDKQPLRAGQVLVAPPDYHLLVEDAGHVALSLDEPVLFSRPAIDPLFETAAEVFGPRLLAILLTGASSDGSEGVAAVRRAGGTAWIQTPADASSPLMPASALARAGADAVLSLAELCHHLSALSR</sequence>
<dbReference type="AlphaFoldDB" id="A0A4Q8LCP6"/>
<feature type="domain" description="CheB-type methylesterase" evidence="5">
    <location>
        <begin position="5"/>
        <end position="193"/>
    </location>
</feature>
<proteinExistence type="predicted"/>
<name>A0A4Q8LCP6_9GAMM</name>
<dbReference type="EMBL" id="SHMC01000002">
    <property type="protein sequence ID" value="TAA26654.1"/>
    <property type="molecule type" value="Genomic_DNA"/>
</dbReference>
<reference evidence="6 7" key="1">
    <citation type="submission" date="2019-02" db="EMBL/GenBank/DDBJ databases">
        <title>WGS of Pseudoxanthomonas species novum from clinical isolates.</title>
        <authorList>
            <person name="Bernier A.-M."/>
            <person name="Bernard K."/>
            <person name="Vachon A."/>
        </authorList>
    </citation>
    <scope>NUCLEOTIDE SEQUENCE [LARGE SCALE GENOMIC DNA]</scope>
    <source>
        <strain evidence="6 7">NML171200</strain>
    </source>
</reference>
<evidence type="ECO:0000313" key="7">
    <source>
        <dbReference type="Proteomes" id="UP000292627"/>
    </source>
</evidence>
<dbReference type="GO" id="GO:0000156">
    <property type="term" value="F:phosphorelay response regulator activity"/>
    <property type="evidence" value="ECO:0007669"/>
    <property type="project" value="InterPro"/>
</dbReference>
<evidence type="ECO:0000256" key="2">
    <source>
        <dbReference type="ARBA" id="ARBA00039140"/>
    </source>
</evidence>
<dbReference type="GO" id="GO:0005737">
    <property type="term" value="C:cytoplasm"/>
    <property type="evidence" value="ECO:0007669"/>
    <property type="project" value="InterPro"/>
</dbReference>
<dbReference type="InterPro" id="IPR035909">
    <property type="entry name" value="CheB_C"/>
</dbReference>
<feature type="active site" evidence="4">
    <location>
        <position position="17"/>
    </location>
</feature>
<dbReference type="InterPro" id="IPR000673">
    <property type="entry name" value="Sig_transdc_resp-reg_Me-estase"/>
</dbReference>
<keyword evidence="4" id="KW-0145">Chemotaxis</keyword>
<dbReference type="PANTHER" id="PTHR42872">
    <property type="entry name" value="PROTEIN-GLUTAMATE METHYLESTERASE/PROTEIN-GLUTAMINE GLUTAMINASE"/>
    <property type="match status" value="1"/>
</dbReference>
<evidence type="ECO:0000256" key="1">
    <source>
        <dbReference type="ARBA" id="ARBA00022801"/>
    </source>
</evidence>
<comment type="caution">
    <text evidence="6">The sequence shown here is derived from an EMBL/GenBank/DDBJ whole genome shotgun (WGS) entry which is preliminary data.</text>
</comment>
<dbReference type="Pfam" id="PF01339">
    <property type="entry name" value="CheB_methylest"/>
    <property type="match status" value="1"/>
</dbReference>
<evidence type="ECO:0000256" key="3">
    <source>
        <dbReference type="ARBA" id="ARBA00048267"/>
    </source>
</evidence>
<dbReference type="Proteomes" id="UP000292627">
    <property type="component" value="Unassembled WGS sequence"/>
</dbReference>
<accession>A0A4Q8LCP6</accession>
<feature type="active site" evidence="4">
    <location>
        <position position="44"/>
    </location>
</feature>
<dbReference type="PANTHER" id="PTHR42872:SF6">
    <property type="entry name" value="PROTEIN-GLUTAMATE METHYLESTERASE_PROTEIN-GLUTAMINE GLUTAMINASE"/>
    <property type="match status" value="1"/>
</dbReference>
<dbReference type="GO" id="GO:0008984">
    <property type="term" value="F:protein-glutamate methylesterase activity"/>
    <property type="evidence" value="ECO:0007669"/>
    <property type="project" value="UniProtKB-EC"/>
</dbReference>
<gene>
    <name evidence="6" type="ORF">EA660_05375</name>
</gene>
<dbReference type="SUPFAM" id="SSF52738">
    <property type="entry name" value="Methylesterase CheB, C-terminal domain"/>
    <property type="match status" value="1"/>
</dbReference>
<dbReference type="CDD" id="cd16433">
    <property type="entry name" value="CheB"/>
    <property type="match status" value="1"/>
</dbReference>
<evidence type="ECO:0000259" key="5">
    <source>
        <dbReference type="PROSITE" id="PS50122"/>
    </source>
</evidence>
<comment type="catalytic activity">
    <reaction evidence="3">
        <text>[protein]-L-glutamate 5-O-methyl ester + H2O = L-glutamyl-[protein] + methanol + H(+)</text>
        <dbReference type="Rhea" id="RHEA:23236"/>
        <dbReference type="Rhea" id="RHEA-COMP:10208"/>
        <dbReference type="Rhea" id="RHEA-COMP:10311"/>
        <dbReference type="ChEBI" id="CHEBI:15377"/>
        <dbReference type="ChEBI" id="CHEBI:15378"/>
        <dbReference type="ChEBI" id="CHEBI:17790"/>
        <dbReference type="ChEBI" id="CHEBI:29973"/>
        <dbReference type="ChEBI" id="CHEBI:82795"/>
        <dbReference type="EC" id="3.1.1.61"/>
    </reaction>
</comment>
<dbReference type="EC" id="3.1.1.61" evidence="2"/>
<dbReference type="OrthoDB" id="9791760at2"/>
<evidence type="ECO:0000313" key="6">
    <source>
        <dbReference type="EMBL" id="TAA26654.1"/>
    </source>
</evidence>
<evidence type="ECO:0000256" key="4">
    <source>
        <dbReference type="PROSITE-ProRule" id="PRU00050"/>
    </source>
</evidence>
<dbReference type="PROSITE" id="PS50122">
    <property type="entry name" value="CHEB"/>
    <property type="match status" value="1"/>
</dbReference>
<feature type="active site" evidence="4">
    <location>
        <position position="137"/>
    </location>
</feature>
<dbReference type="Gene3D" id="3.40.50.180">
    <property type="entry name" value="Methylesterase CheB, C-terminal domain"/>
    <property type="match status" value="1"/>
</dbReference>